<name>A0A5J4KTX2_9ZZZZ</name>
<evidence type="ECO:0000256" key="1">
    <source>
        <dbReference type="ARBA" id="ARBA00004496"/>
    </source>
</evidence>
<protein>
    <submittedName>
        <fullName evidence="5">Chemotaxis protein CheW</fullName>
    </submittedName>
</protein>
<dbReference type="SMART" id="SM00260">
    <property type="entry name" value="CheW"/>
    <property type="match status" value="1"/>
</dbReference>
<sequence length="173" mass="19101">MSELVAVSGTTEVMKSSGSDAILQLVTFTLGNEEYAVDILKVQEINRMKEITRVPNSPPYVEGVINLRGKVIPVVNLRKKFGLAEKENDEQSRIMIMDIQGITMGLVVDSVSEVLRVPSNIVEPTPPMASDISTEFIKGIAKLEDRLIILLDMDRLLGKAEETMMLEAVKAIE</sequence>
<dbReference type="InterPro" id="IPR039315">
    <property type="entry name" value="CheW"/>
</dbReference>
<accession>A0A5J4KTX2</accession>
<keyword evidence="3" id="KW-0145">Chemotaxis</keyword>
<organism evidence="5">
    <name type="scientific">hot springs metagenome</name>
    <dbReference type="NCBI Taxonomy" id="433727"/>
    <lineage>
        <taxon>unclassified sequences</taxon>
        <taxon>metagenomes</taxon>
        <taxon>ecological metagenomes</taxon>
    </lineage>
</organism>
<dbReference type="FunFam" id="2.40.50.180:FF:000002">
    <property type="entry name" value="Chemotaxis protein CheW"/>
    <property type="match status" value="1"/>
</dbReference>
<comment type="subcellular location">
    <subcellularLocation>
        <location evidence="1">Cytoplasm</location>
    </subcellularLocation>
</comment>
<dbReference type="AlphaFoldDB" id="A0A5J4KTX2"/>
<dbReference type="EMBL" id="BLAB01000001">
    <property type="protein sequence ID" value="GER93098.1"/>
    <property type="molecule type" value="Genomic_DNA"/>
</dbReference>
<dbReference type="InterPro" id="IPR036061">
    <property type="entry name" value="CheW-like_dom_sf"/>
</dbReference>
<reference evidence="5" key="1">
    <citation type="submission" date="2019-10" db="EMBL/GenBank/DDBJ databases">
        <title>Metagenomic sequencing of thiosulfate-disproportionating enrichment culture.</title>
        <authorList>
            <person name="Umezawa K."/>
            <person name="Kojima H."/>
            <person name="Fukui M."/>
        </authorList>
    </citation>
    <scope>NUCLEOTIDE SEQUENCE</scope>
    <source>
        <strain evidence="5">45J</strain>
    </source>
</reference>
<evidence type="ECO:0000256" key="2">
    <source>
        <dbReference type="ARBA" id="ARBA00022490"/>
    </source>
</evidence>
<evidence type="ECO:0000256" key="3">
    <source>
        <dbReference type="ARBA" id="ARBA00022500"/>
    </source>
</evidence>
<dbReference type="CDD" id="cd00732">
    <property type="entry name" value="CheW"/>
    <property type="match status" value="1"/>
</dbReference>
<dbReference type="PANTHER" id="PTHR22617">
    <property type="entry name" value="CHEMOTAXIS SENSOR HISTIDINE KINASE-RELATED"/>
    <property type="match status" value="1"/>
</dbReference>
<dbReference type="Gene3D" id="2.40.50.180">
    <property type="entry name" value="CheA-289, Domain 4"/>
    <property type="match status" value="1"/>
</dbReference>
<dbReference type="PROSITE" id="PS50851">
    <property type="entry name" value="CHEW"/>
    <property type="match status" value="1"/>
</dbReference>
<gene>
    <name evidence="5" type="ORF">A45J_0831</name>
</gene>
<dbReference type="SUPFAM" id="SSF50341">
    <property type="entry name" value="CheW-like"/>
    <property type="match status" value="1"/>
</dbReference>
<evidence type="ECO:0000313" key="5">
    <source>
        <dbReference type="EMBL" id="GER93098.1"/>
    </source>
</evidence>
<dbReference type="Gene3D" id="2.30.30.40">
    <property type="entry name" value="SH3 Domains"/>
    <property type="match status" value="1"/>
</dbReference>
<dbReference type="GO" id="GO:0006935">
    <property type="term" value="P:chemotaxis"/>
    <property type="evidence" value="ECO:0007669"/>
    <property type="project" value="UniProtKB-KW"/>
</dbReference>
<keyword evidence="2" id="KW-0963">Cytoplasm</keyword>
<dbReference type="PANTHER" id="PTHR22617:SF23">
    <property type="entry name" value="CHEMOTAXIS PROTEIN CHEW"/>
    <property type="match status" value="1"/>
</dbReference>
<proteinExistence type="predicted"/>
<dbReference type="InterPro" id="IPR002545">
    <property type="entry name" value="CheW-lke_dom"/>
</dbReference>
<dbReference type="GO" id="GO:0007165">
    <property type="term" value="P:signal transduction"/>
    <property type="evidence" value="ECO:0007669"/>
    <property type="project" value="InterPro"/>
</dbReference>
<dbReference type="GO" id="GO:0005829">
    <property type="term" value="C:cytosol"/>
    <property type="evidence" value="ECO:0007669"/>
    <property type="project" value="TreeGrafter"/>
</dbReference>
<dbReference type="Pfam" id="PF01584">
    <property type="entry name" value="CheW"/>
    <property type="match status" value="1"/>
</dbReference>
<comment type="caution">
    <text evidence="5">The sequence shown here is derived from an EMBL/GenBank/DDBJ whole genome shotgun (WGS) entry which is preliminary data.</text>
</comment>
<evidence type="ECO:0000259" key="4">
    <source>
        <dbReference type="PROSITE" id="PS50851"/>
    </source>
</evidence>
<feature type="domain" description="CheW-like" evidence="4">
    <location>
        <begin position="22"/>
        <end position="162"/>
    </location>
</feature>